<accession>A0AA35ZUA7</accession>
<dbReference type="Proteomes" id="UP001177003">
    <property type="component" value="Chromosome 8"/>
</dbReference>
<gene>
    <name evidence="2" type="ORF">LSALG_LOCUS37631</name>
</gene>
<name>A0AA35ZUA7_LACSI</name>
<dbReference type="EMBL" id="OX465084">
    <property type="protein sequence ID" value="CAI9298896.1"/>
    <property type="molecule type" value="Genomic_DNA"/>
</dbReference>
<sequence length="142" mass="15695">MRCDHCKFFGHDLATCPIHTTSTPTPKPTMPTLKEVDNEGFQTVKRTTRSVPIPKKKIPIDNRKGKGPALQISQVYKHVNRAKPKEKVSTNMFDALSHQRVVDIEDDSHVPPVMQSKETVPDSGTLPSSSHGGRISSLIDQG</sequence>
<evidence type="ECO:0000256" key="1">
    <source>
        <dbReference type="SAM" id="MobiDB-lite"/>
    </source>
</evidence>
<organism evidence="2 3">
    <name type="scientific">Lactuca saligna</name>
    <name type="common">Willowleaf lettuce</name>
    <dbReference type="NCBI Taxonomy" id="75948"/>
    <lineage>
        <taxon>Eukaryota</taxon>
        <taxon>Viridiplantae</taxon>
        <taxon>Streptophyta</taxon>
        <taxon>Embryophyta</taxon>
        <taxon>Tracheophyta</taxon>
        <taxon>Spermatophyta</taxon>
        <taxon>Magnoliopsida</taxon>
        <taxon>eudicotyledons</taxon>
        <taxon>Gunneridae</taxon>
        <taxon>Pentapetalae</taxon>
        <taxon>asterids</taxon>
        <taxon>campanulids</taxon>
        <taxon>Asterales</taxon>
        <taxon>Asteraceae</taxon>
        <taxon>Cichorioideae</taxon>
        <taxon>Cichorieae</taxon>
        <taxon>Lactucinae</taxon>
        <taxon>Lactuca</taxon>
    </lineage>
</organism>
<feature type="region of interest" description="Disordered" evidence="1">
    <location>
        <begin position="104"/>
        <end position="142"/>
    </location>
</feature>
<evidence type="ECO:0000313" key="3">
    <source>
        <dbReference type="Proteomes" id="UP001177003"/>
    </source>
</evidence>
<feature type="region of interest" description="Disordered" evidence="1">
    <location>
        <begin position="47"/>
        <end position="66"/>
    </location>
</feature>
<keyword evidence="3" id="KW-1185">Reference proteome</keyword>
<reference evidence="2" key="1">
    <citation type="submission" date="2023-04" db="EMBL/GenBank/DDBJ databases">
        <authorList>
            <person name="Vijverberg K."/>
            <person name="Xiong W."/>
            <person name="Schranz E."/>
        </authorList>
    </citation>
    <scope>NUCLEOTIDE SEQUENCE</scope>
</reference>
<dbReference type="AlphaFoldDB" id="A0AA35ZUA7"/>
<evidence type="ECO:0000313" key="2">
    <source>
        <dbReference type="EMBL" id="CAI9298896.1"/>
    </source>
</evidence>
<protein>
    <submittedName>
        <fullName evidence="2">Uncharacterized protein</fullName>
    </submittedName>
</protein>
<proteinExistence type="predicted"/>